<accession>A0A8S1QFD3</accession>
<sequence>MSLSSPLSMGIDCLTDINHQANYTVRQRKGQEQGKVSQAWNESSDYAILNILSGRHCGKEYLKILKPNFEWARLVQRQKLKSHFETNLTFRRTKGNKLKFNRQDFRAKQESKSQYLLLKMPNDPRSVYQSEQMGINSILEQQRINYEDQLSILQQRII</sequence>
<protein>
    <submittedName>
        <fullName evidence="1">Uncharacterized protein</fullName>
    </submittedName>
</protein>
<evidence type="ECO:0000313" key="1">
    <source>
        <dbReference type="EMBL" id="CAD8113165.1"/>
    </source>
</evidence>
<comment type="caution">
    <text evidence="1">The sequence shown here is derived from an EMBL/GenBank/DDBJ whole genome shotgun (WGS) entry which is preliminary data.</text>
</comment>
<dbReference type="EMBL" id="CAJJDN010000102">
    <property type="protein sequence ID" value="CAD8113165.1"/>
    <property type="molecule type" value="Genomic_DNA"/>
</dbReference>
<reference evidence="1" key="1">
    <citation type="submission" date="2021-01" db="EMBL/GenBank/DDBJ databases">
        <authorList>
            <consortium name="Genoscope - CEA"/>
            <person name="William W."/>
        </authorList>
    </citation>
    <scope>NUCLEOTIDE SEQUENCE</scope>
</reference>
<dbReference type="Proteomes" id="UP000692954">
    <property type="component" value="Unassembled WGS sequence"/>
</dbReference>
<name>A0A8S1QFD3_9CILI</name>
<keyword evidence="2" id="KW-1185">Reference proteome</keyword>
<proteinExistence type="predicted"/>
<organism evidence="1 2">
    <name type="scientific">Paramecium sonneborni</name>
    <dbReference type="NCBI Taxonomy" id="65129"/>
    <lineage>
        <taxon>Eukaryota</taxon>
        <taxon>Sar</taxon>
        <taxon>Alveolata</taxon>
        <taxon>Ciliophora</taxon>
        <taxon>Intramacronucleata</taxon>
        <taxon>Oligohymenophorea</taxon>
        <taxon>Peniculida</taxon>
        <taxon>Parameciidae</taxon>
        <taxon>Paramecium</taxon>
    </lineage>
</organism>
<evidence type="ECO:0000313" key="2">
    <source>
        <dbReference type="Proteomes" id="UP000692954"/>
    </source>
</evidence>
<gene>
    <name evidence="1" type="ORF">PSON_ATCC_30995.1.T1020145</name>
</gene>
<dbReference type="AlphaFoldDB" id="A0A8S1QFD3"/>